<dbReference type="HOGENOM" id="CLU_005679_2_3_5"/>
<evidence type="ECO:0000313" key="4">
    <source>
        <dbReference type="Proteomes" id="UP000001623"/>
    </source>
</evidence>
<dbReference type="GO" id="GO:0016020">
    <property type="term" value="C:membrane"/>
    <property type="evidence" value="ECO:0007669"/>
    <property type="project" value="TreeGrafter"/>
</dbReference>
<dbReference type="PANTHER" id="PTHR23028:SF131">
    <property type="entry name" value="BLR2367 PROTEIN"/>
    <property type="match status" value="1"/>
</dbReference>
<dbReference type="KEGG" id="mop:Mesop_2950"/>
<dbReference type="Pfam" id="PF01757">
    <property type="entry name" value="Acyl_transf_3"/>
    <property type="match status" value="1"/>
</dbReference>
<proteinExistence type="predicted"/>
<dbReference type="InterPro" id="IPR002656">
    <property type="entry name" value="Acyl_transf_3_dom"/>
</dbReference>
<dbReference type="PANTHER" id="PTHR23028">
    <property type="entry name" value="ACETYLTRANSFERASE"/>
    <property type="match status" value="1"/>
</dbReference>
<feature type="transmembrane region" description="Helical" evidence="1">
    <location>
        <begin position="238"/>
        <end position="257"/>
    </location>
</feature>
<evidence type="ECO:0000259" key="2">
    <source>
        <dbReference type="Pfam" id="PF01757"/>
    </source>
</evidence>
<organism evidence="3 4">
    <name type="scientific">Mesorhizobium opportunistum (strain LMG 24607 / HAMBI 3007 / WSM2075)</name>
    <dbReference type="NCBI Taxonomy" id="536019"/>
    <lineage>
        <taxon>Bacteria</taxon>
        <taxon>Pseudomonadati</taxon>
        <taxon>Pseudomonadota</taxon>
        <taxon>Alphaproteobacteria</taxon>
        <taxon>Hyphomicrobiales</taxon>
        <taxon>Phyllobacteriaceae</taxon>
        <taxon>Mesorhizobium</taxon>
    </lineage>
</organism>
<keyword evidence="3" id="KW-0012">Acyltransferase</keyword>
<evidence type="ECO:0000256" key="1">
    <source>
        <dbReference type="SAM" id="Phobius"/>
    </source>
</evidence>
<dbReference type="AlphaFoldDB" id="F7Y5S9"/>
<feature type="transmembrane region" description="Helical" evidence="1">
    <location>
        <begin position="263"/>
        <end position="284"/>
    </location>
</feature>
<keyword evidence="1" id="KW-0472">Membrane</keyword>
<feature type="domain" description="Acyltransferase 3" evidence="2">
    <location>
        <begin position="8"/>
        <end position="350"/>
    </location>
</feature>
<feature type="transmembrane region" description="Helical" evidence="1">
    <location>
        <begin position="331"/>
        <end position="352"/>
    </location>
</feature>
<keyword evidence="1" id="KW-1133">Transmembrane helix</keyword>
<dbReference type="eggNOG" id="COG1835">
    <property type="taxonomic scope" value="Bacteria"/>
</dbReference>
<feature type="transmembrane region" description="Helical" evidence="1">
    <location>
        <begin position="90"/>
        <end position="111"/>
    </location>
</feature>
<dbReference type="InterPro" id="IPR050879">
    <property type="entry name" value="Acyltransferase_3"/>
</dbReference>
<dbReference type="EMBL" id="CP002279">
    <property type="protein sequence ID" value="AEH87404.1"/>
    <property type="molecule type" value="Genomic_DNA"/>
</dbReference>
<gene>
    <name evidence="3" type="ordered locus">Mesop_2950</name>
</gene>
<dbReference type="GO" id="GO:0000271">
    <property type="term" value="P:polysaccharide biosynthetic process"/>
    <property type="evidence" value="ECO:0007669"/>
    <property type="project" value="TreeGrafter"/>
</dbReference>
<accession>F7Y5S9</accession>
<keyword evidence="1" id="KW-0812">Transmembrane</keyword>
<sequence>MKSTHHYLAIDLLRILAATLVLLNHFATFGGASASVVDLDQAAFGFLSAFAGVGAVGVEIFFVISGFVIAMSASGKGGLSHAFRFARLRAVRILPALWISALICLAARVAYGENVSLLPMAFIRSIILSPKGPYIDGVVWSLVVEAVFYAMIFICIISRFRLSLYGLAIVIGACSSVYVLALFVLNSMPANSFSSDVIAPLSGFHFKVLLLQHGIFFAAGMMLFGLNDSLQRLRRTQMASLMYVFLAMGVLEVLFSVDRAYSYRIAAAGIWASCVAAIILNVVSQDAVNSRLLGYSRAIKFCGRLSYPLYLNHYASGMIIVWFVNSFRLPAPVSFGVSLLTVLILSLAVLWLEGKIQGVAKSWFHTPASASQVKPADDDTRVRVVAAGA</sequence>
<keyword evidence="3" id="KW-0808">Transferase</keyword>
<reference evidence="3 4" key="1">
    <citation type="submission" date="2010-10" db="EMBL/GenBank/DDBJ databases">
        <title>Complete sequence of Mesorhizobium opportunistum WSM2075.</title>
        <authorList>
            <consortium name="US DOE Joint Genome Institute"/>
            <person name="Lucas S."/>
            <person name="Copeland A."/>
            <person name="Lapidus A."/>
            <person name="Cheng J.-F."/>
            <person name="Bruce D."/>
            <person name="Goodwin L."/>
            <person name="Pitluck S."/>
            <person name="Chertkov O."/>
            <person name="Misra M."/>
            <person name="Detter J.C."/>
            <person name="Han C."/>
            <person name="Tapia R."/>
            <person name="Land M."/>
            <person name="Hauser L."/>
            <person name="Kyrpides N."/>
            <person name="Ovchinnikova G."/>
            <person name="Mavrommatis K.M."/>
            <person name="Tiwari R.P."/>
            <person name="Howieson J.G."/>
            <person name="O'Hara G.W."/>
            <person name="Nandasena K.G."/>
            <person name="Woyke T."/>
        </authorList>
    </citation>
    <scope>NUCLEOTIDE SEQUENCE [LARGE SCALE GENOMIC DNA]</scope>
    <source>
        <strain evidence="4">LMG 24607 / HAMBI 3007 / WSM2075</strain>
    </source>
</reference>
<evidence type="ECO:0000313" key="3">
    <source>
        <dbReference type="EMBL" id="AEH87404.1"/>
    </source>
</evidence>
<feature type="transmembrane region" description="Helical" evidence="1">
    <location>
        <begin position="305"/>
        <end position="325"/>
    </location>
</feature>
<feature type="transmembrane region" description="Helical" evidence="1">
    <location>
        <begin position="164"/>
        <end position="184"/>
    </location>
</feature>
<dbReference type="STRING" id="536019.Mesop_2950"/>
<feature type="transmembrane region" description="Helical" evidence="1">
    <location>
        <begin position="44"/>
        <end position="69"/>
    </location>
</feature>
<name>F7Y5S9_MESOW</name>
<dbReference type="RefSeq" id="WP_013894094.1">
    <property type="nucleotide sequence ID" value="NC_015675.1"/>
</dbReference>
<dbReference type="GO" id="GO:0016747">
    <property type="term" value="F:acyltransferase activity, transferring groups other than amino-acyl groups"/>
    <property type="evidence" value="ECO:0007669"/>
    <property type="project" value="InterPro"/>
</dbReference>
<protein>
    <submittedName>
        <fullName evidence="3">Acyltransferase 3</fullName>
    </submittedName>
</protein>
<feature type="transmembrane region" description="Helical" evidence="1">
    <location>
        <begin position="138"/>
        <end position="157"/>
    </location>
</feature>
<feature type="transmembrane region" description="Helical" evidence="1">
    <location>
        <begin position="204"/>
        <end position="226"/>
    </location>
</feature>
<dbReference type="Proteomes" id="UP000001623">
    <property type="component" value="Chromosome"/>
</dbReference>